<dbReference type="AlphaFoldDB" id="A0A0P8A208"/>
<gene>
    <name evidence="1" type="ORF">MPEBLZ_03372</name>
</gene>
<protein>
    <submittedName>
        <fullName evidence="1">Uncharacterized protein</fullName>
    </submittedName>
</protein>
<name>A0A0P8A208_9EURY</name>
<reference evidence="1 2" key="1">
    <citation type="submission" date="2015-09" db="EMBL/GenBank/DDBJ databases">
        <title>A metagenomics-based metabolic model of nitrate-dependent anaerobic oxidation of methane by Methanoperedens-like archaea.</title>
        <authorList>
            <person name="Arshad A."/>
            <person name="Speth D.R."/>
            <person name="De Graaf R.M."/>
            <person name="Op Den Camp H.J."/>
            <person name="Jetten M.S."/>
            <person name="Welte C.U."/>
        </authorList>
    </citation>
    <scope>NUCLEOTIDE SEQUENCE [LARGE SCALE GENOMIC DNA]</scope>
</reference>
<comment type="caution">
    <text evidence="1">The sequence shown here is derived from an EMBL/GenBank/DDBJ whole genome shotgun (WGS) entry which is preliminary data.</text>
</comment>
<organism evidence="1 2">
    <name type="scientific">Candidatus Methanoperedens nitratireducens</name>
    <dbReference type="NCBI Taxonomy" id="1392998"/>
    <lineage>
        <taxon>Archaea</taxon>
        <taxon>Methanobacteriati</taxon>
        <taxon>Methanobacteriota</taxon>
        <taxon>Stenosarchaea group</taxon>
        <taxon>Methanomicrobia</taxon>
        <taxon>Methanosarcinales</taxon>
        <taxon>ANME-2 cluster</taxon>
        <taxon>Candidatus Methanoperedentaceae</taxon>
        <taxon>Candidatus Methanoperedens</taxon>
    </lineage>
</organism>
<sequence>MVRKNPQLKPSRNVIVEEYVSDVNLEQAIQSIYPDWKLFNYPHGQPGETFQDGNFVSFNGRIGTVVYAECDFADRKKVPLSKQNRDDLLKLGLLKRE</sequence>
<dbReference type="Proteomes" id="UP000050360">
    <property type="component" value="Unassembled WGS sequence"/>
</dbReference>
<evidence type="ECO:0000313" key="2">
    <source>
        <dbReference type="Proteomes" id="UP000050360"/>
    </source>
</evidence>
<accession>A0A0P8A208</accession>
<proteinExistence type="predicted"/>
<evidence type="ECO:0000313" key="1">
    <source>
        <dbReference type="EMBL" id="KPQ42062.1"/>
    </source>
</evidence>
<dbReference type="EMBL" id="LKCM01000268">
    <property type="protein sequence ID" value="KPQ42062.1"/>
    <property type="molecule type" value="Genomic_DNA"/>
</dbReference>